<gene>
    <name evidence="2" type="ORF">JXQ802_LOCUS23745</name>
</gene>
<accession>A0A814VC64</accession>
<dbReference type="InterPro" id="IPR050281">
    <property type="entry name" value="Flavin_monoamine_oxidase"/>
</dbReference>
<keyword evidence="3" id="KW-1185">Reference proteome</keyword>
<dbReference type="GO" id="GO:0016491">
    <property type="term" value="F:oxidoreductase activity"/>
    <property type="evidence" value="ECO:0007669"/>
    <property type="project" value="InterPro"/>
</dbReference>
<dbReference type="Gene3D" id="3.50.50.60">
    <property type="entry name" value="FAD/NAD(P)-binding domain"/>
    <property type="match status" value="1"/>
</dbReference>
<dbReference type="Proteomes" id="UP000663870">
    <property type="component" value="Unassembled WGS sequence"/>
</dbReference>
<comment type="caution">
    <text evidence="2">The sequence shown here is derived from an EMBL/GenBank/DDBJ whole genome shotgun (WGS) entry which is preliminary data.</text>
</comment>
<dbReference type="InterPro" id="IPR036188">
    <property type="entry name" value="FAD/NAD-bd_sf"/>
</dbReference>
<evidence type="ECO:0000313" key="2">
    <source>
        <dbReference type="EMBL" id="CAF1188588.1"/>
    </source>
</evidence>
<evidence type="ECO:0000259" key="1">
    <source>
        <dbReference type="Pfam" id="PF01593"/>
    </source>
</evidence>
<dbReference type="EMBL" id="CAJNOL010000753">
    <property type="protein sequence ID" value="CAF1188588.1"/>
    <property type="molecule type" value="Genomic_DNA"/>
</dbReference>
<dbReference type="Gene3D" id="3.90.660.10">
    <property type="match status" value="1"/>
</dbReference>
<dbReference type="AlphaFoldDB" id="A0A814VC64"/>
<dbReference type="PANTHER" id="PTHR10742">
    <property type="entry name" value="FLAVIN MONOAMINE OXIDASE"/>
    <property type="match status" value="1"/>
</dbReference>
<sequence length="269" mass="30255">MHIIQFLTLYGVVCGHFQQHHPHVNHLQKRNAISNKSNPIATQVLIIGAGISGLEAARLLQKNGIKTLILEARNRTGGRIWSIHSKNGHILEMGASYIHGIYGSIPSGLLTNPIWDLTQEAKIRTHATKQKDFLGSYQIGDSISAIQSWFNEYMIFVREETRISSTNVSFGYYANLFAKQKNFTEEQQYAFTNYLHFFIGAVEGAELDAIGAKGYLDINSVHYGRNHIFSETGYMALTDYLAKDATDIRLKEVVVKIAYNEKSAEIETN</sequence>
<dbReference type="InterPro" id="IPR002937">
    <property type="entry name" value="Amino_oxidase"/>
</dbReference>
<proteinExistence type="predicted"/>
<dbReference type="PANTHER" id="PTHR10742:SF410">
    <property type="entry name" value="LYSINE-SPECIFIC HISTONE DEMETHYLASE 2"/>
    <property type="match status" value="1"/>
</dbReference>
<evidence type="ECO:0000313" key="3">
    <source>
        <dbReference type="Proteomes" id="UP000663870"/>
    </source>
</evidence>
<organism evidence="2 3">
    <name type="scientific">Rotaria sordida</name>
    <dbReference type="NCBI Taxonomy" id="392033"/>
    <lineage>
        <taxon>Eukaryota</taxon>
        <taxon>Metazoa</taxon>
        <taxon>Spiralia</taxon>
        <taxon>Gnathifera</taxon>
        <taxon>Rotifera</taxon>
        <taxon>Eurotatoria</taxon>
        <taxon>Bdelloidea</taxon>
        <taxon>Philodinida</taxon>
        <taxon>Philodinidae</taxon>
        <taxon>Rotaria</taxon>
    </lineage>
</organism>
<feature type="domain" description="Amine oxidase" evidence="1">
    <location>
        <begin position="51"/>
        <end position="127"/>
    </location>
</feature>
<dbReference type="Pfam" id="PF01593">
    <property type="entry name" value="Amino_oxidase"/>
    <property type="match status" value="1"/>
</dbReference>
<name>A0A814VC64_9BILA</name>
<protein>
    <recommendedName>
        <fullName evidence="1">Amine oxidase domain-containing protein</fullName>
    </recommendedName>
</protein>
<reference evidence="2" key="1">
    <citation type="submission" date="2021-02" db="EMBL/GenBank/DDBJ databases">
        <authorList>
            <person name="Nowell W R."/>
        </authorList>
    </citation>
    <scope>NUCLEOTIDE SEQUENCE</scope>
</reference>
<dbReference type="SUPFAM" id="SSF51905">
    <property type="entry name" value="FAD/NAD(P)-binding domain"/>
    <property type="match status" value="1"/>
</dbReference>